<proteinExistence type="predicted"/>
<evidence type="ECO:0000313" key="2">
    <source>
        <dbReference type="Proteomes" id="UP001066276"/>
    </source>
</evidence>
<dbReference type="AlphaFoldDB" id="A0AAV7VQK1"/>
<dbReference type="Proteomes" id="UP001066276">
    <property type="component" value="Chromosome 2_1"/>
</dbReference>
<organism evidence="1 2">
    <name type="scientific">Pleurodeles waltl</name>
    <name type="common">Iberian ribbed newt</name>
    <dbReference type="NCBI Taxonomy" id="8319"/>
    <lineage>
        <taxon>Eukaryota</taxon>
        <taxon>Metazoa</taxon>
        <taxon>Chordata</taxon>
        <taxon>Craniata</taxon>
        <taxon>Vertebrata</taxon>
        <taxon>Euteleostomi</taxon>
        <taxon>Amphibia</taxon>
        <taxon>Batrachia</taxon>
        <taxon>Caudata</taxon>
        <taxon>Salamandroidea</taxon>
        <taxon>Salamandridae</taxon>
        <taxon>Pleurodelinae</taxon>
        <taxon>Pleurodeles</taxon>
    </lineage>
</organism>
<gene>
    <name evidence="1" type="ORF">NDU88_006144</name>
</gene>
<protein>
    <submittedName>
        <fullName evidence="1">Uncharacterized protein</fullName>
    </submittedName>
</protein>
<accession>A0AAV7VQK1</accession>
<reference evidence="1" key="1">
    <citation type="journal article" date="2022" name="bioRxiv">
        <title>Sequencing and chromosome-scale assembly of the giantPleurodeles waltlgenome.</title>
        <authorList>
            <person name="Brown T."/>
            <person name="Elewa A."/>
            <person name="Iarovenko S."/>
            <person name="Subramanian E."/>
            <person name="Araus A.J."/>
            <person name="Petzold A."/>
            <person name="Susuki M."/>
            <person name="Suzuki K.-i.T."/>
            <person name="Hayashi T."/>
            <person name="Toyoda A."/>
            <person name="Oliveira C."/>
            <person name="Osipova E."/>
            <person name="Leigh N.D."/>
            <person name="Simon A."/>
            <person name="Yun M.H."/>
        </authorList>
    </citation>
    <scope>NUCLEOTIDE SEQUENCE</scope>
    <source>
        <strain evidence="1">20211129_DDA</strain>
        <tissue evidence="1">Liver</tissue>
    </source>
</reference>
<comment type="caution">
    <text evidence="1">The sequence shown here is derived from an EMBL/GenBank/DDBJ whole genome shotgun (WGS) entry which is preliminary data.</text>
</comment>
<evidence type="ECO:0000313" key="1">
    <source>
        <dbReference type="EMBL" id="KAJ1202344.1"/>
    </source>
</evidence>
<sequence>MRPIRAGWHLEGQSGEAGRTALPAIHICKNQTRRPDRVLGPPEATDAAAEPATAWGAVRGPIRWAPMPWARTKRHCECTEDHPPHRERTTKRIREAPRRNKVVCECPIMTGEEAAFCW</sequence>
<dbReference type="EMBL" id="JANPWB010000003">
    <property type="protein sequence ID" value="KAJ1202344.1"/>
    <property type="molecule type" value="Genomic_DNA"/>
</dbReference>
<keyword evidence="2" id="KW-1185">Reference proteome</keyword>
<name>A0AAV7VQK1_PLEWA</name>